<dbReference type="AlphaFoldDB" id="A0AAP4FDD6"/>
<protein>
    <submittedName>
        <fullName evidence="3">MazG nucleotide pyrophosphohydrolase domain-containing protein</fullName>
    </submittedName>
</protein>
<feature type="compositionally biased region" description="Basic and acidic residues" evidence="1">
    <location>
        <begin position="135"/>
        <end position="153"/>
    </location>
</feature>
<dbReference type="InterPro" id="IPR011551">
    <property type="entry name" value="NTP_PyrPHydrolase_MazG"/>
</dbReference>
<feature type="domain" description="NTP pyrophosphohydrolase MazG-like" evidence="2">
    <location>
        <begin position="39"/>
        <end position="112"/>
    </location>
</feature>
<dbReference type="GO" id="GO:0046076">
    <property type="term" value="P:dTTP catabolic process"/>
    <property type="evidence" value="ECO:0007669"/>
    <property type="project" value="TreeGrafter"/>
</dbReference>
<dbReference type="InterPro" id="IPR004518">
    <property type="entry name" value="MazG-like_dom"/>
</dbReference>
<accession>A0AAP4FDD6</accession>
<feature type="region of interest" description="Disordered" evidence="1">
    <location>
        <begin position="114"/>
        <end position="153"/>
    </location>
</feature>
<name>A0AAP4FDD6_9MICC</name>
<comment type="caution">
    <text evidence="3">The sequence shown here is derived from an EMBL/GenBank/DDBJ whole genome shotgun (WGS) entry which is preliminary data.</text>
</comment>
<dbReference type="Pfam" id="PF03819">
    <property type="entry name" value="MazG"/>
    <property type="match status" value="1"/>
</dbReference>
<dbReference type="RefSeq" id="WP_285332803.1">
    <property type="nucleotide sequence ID" value="NZ_CALUAG010000010.1"/>
</dbReference>
<dbReference type="GO" id="GO:0006203">
    <property type="term" value="P:dGTP catabolic process"/>
    <property type="evidence" value="ECO:0007669"/>
    <property type="project" value="TreeGrafter"/>
</dbReference>
<dbReference type="GO" id="GO:0047429">
    <property type="term" value="F:nucleoside triphosphate diphosphatase activity"/>
    <property type="evidence" value="ECO:0007669"/>
    <property type="project" value="TreeGrafter"/>
</dbReference>
<gene>
    <name evidence="3" type="ORF">QP116_03820</name>
</gene>
<dbReference type="PANTHER" id="PTHR30522:SF0">
    <property type="entry name" value="NUCLEOSIDE TRIPHOSPHATE PYROPHOSPHOHYDROLASE"/>
    <property type="match status" value="1"/>
</dbReference>
<sequence>MSLEHEHSSDLDQVTAALERVRGIVRLLRSECGWTSALTPQKLTPYLIEEAQEVHDAVAADAPDADLVAELGDVLFQILLHAEMGRERGAFDLDDIADALSAKLLRRNTHLFTPEGSLRPDPQRSAEAAEAAWAEAKKREKEARAHNDRYDGK</sequence>
<dbReference type="GO" id="GO:0046081">
    <property type="term" value="P:dUTP catabolic process"/>
    <property type="evidence" value="ECO:0007669"/>
    <property type="project" value="TreeGrafter"/>
</dbReference>
<dbReference type="GO" id="GO:0046061">
    <property type="term" value="P:dATP catabolic process"/>
    <property type="evidence" value="ECO:0007669"/>
    <property type="project" value="TreeGrafter"/>
</dbReference>
<dbReference type="GO" id="GO:0046047">
    <property type="term" value="P:TTP catabolic process"/>
    <property type="evidence" value="ECO:0007669"/>
    <property type="project" value="TreeGrafter"/>
</dbReference>
<proteinExistence type="predicted"/>
<dbReference type="GO" id="GO:0046052">
    <property type="term" value="P:UTP catabolic process"/>
    <property type="evidence" value="ECO:0007669"/>
    <property type="project" value="TreeGrafter"/>
</dbReference>
<dbReference type="InterPro" id="IPR048015">
    <property type="entry name" value="NTP-PPase_MazG-like_N"/>
</dbReference>
<dbReference type="CDD" id="cd11528">
    <property type="entry name" value="NTP-PPase_MazG_Nterm"/>
    <property type="match status" value="1"/>
</dbReference>
<dbReference type="EMBL" id="JASODW010000003">
    <property type="protein sequence ID" value="MDK6274874.1"/>
    <property type="molecule type" value="Genomic_DNA"/>
</dbReference>
<dbReference type="Gene3D" id="1.10.287.1080">
    <property type="entry name" value="MazG-like"/>
    <property type="match status" value="1"/>
</dbReference>
<evidence type="ECO:0000313" key="3">
    <source>
        <dbReference type="EMBL" id="MDK6274874.1"/>
    </source>
</evidence>
<organism evidence="3 4">
    <name type="scientific">Pseudoglutamicibacter cumminsii</name>
    <dbReference type="NCBI Taxonomy" id="156979"/>
    <lineage>
        <taxon>Bacteria</taxon>
        <taxon>Bacillati</taxon>
        <taxon>Actinomycetota</taxon>
        <taxon>Actinomycetes</taxon>
        <taxon>Micrococcales</taxon>
        <taxon>Micrococcaceae</taxon>
        <taxon>Pseudoglutamicibacter</taxon>
    </lineage>
</organism>
<reference evidence="3" key="1">
    <citation type="submission" date="2023-05" db="EMBL/GenBank/DDBJ databases">
        <title>Cataloging the Phylogenetic Diversity of Human Bladder Bacteria.</title>
        <authorList>
            <person name="Du J."/>
        </authorList>
    </citation>
    <scope>NUCLEOTIDE SEQUENCE</scope>
    <source>
        <strain evidence="3">UMB9978</strain>
    </source>
</reference>
<evidence type="ECO:0000313" key="4">
    <source>
        <dbReference type="Proteomes" id="UP001240483"/>
    </source>
</evidence>
<evidence type="ECO:0000256" key="1">
    <source>
        <dbReference type="SAM" id="MobiDB-lite"/>
    </source>
</evidence>
<dbReference type="Proteomes" id="UP001240483">
    <property type="component" value="Unassembled WGS sequence"/>
</dbReference>
<evidence type="ECO:0000259" key="2">
    <source>
        <dbReference type="Pfam" id="PF03819"/>
    </source>
</evidence>
<dbReference type="PANTHER" id="PTHR30522">
    <property type="entry name" value="NUCLEOSIDE TRIPHOSPHATE PYROPHOSPHOHYDROLASE"/>
    <property type="match status" value="1"/>
</dbReference>
<dbReference type="SUPFAM" id="SSF101386">
    <property type="entry name" value="all-alpha NTP pyrophosphatases"/>
    <property type="match status" value="1"/>
</dbReference>